<evidence type="ECO:0000313" key="4">
    <source>
        <dbReference type="Proteomes" id="UP000789570"/>
    </source>
</evidence>
<feature type="chain" id="PRO_5040176000" evidence="2">
    <location>
        <begin position="26"/>
        <end position="181"/>
    </location>
</feature>
<organism evidence="3 4">
    <name type="scientific">Funneliformis caledonium</name>
    <dbReference type="NCBI Taxonomy" id="1117310"/>
    <lineage>
        <taxon>Eukaryota</taxon>
        <taxon>Fungi</taxon>
        <taxon>Fungi incertae sedis</taxon>
        <taxon>Mucoromycota</taxon>
        <taxon>Glomeromycotina</taxon>
        <taxon>Glomeromycetes</taxon>
        <taxon>Glomerales</taxon>
        <taxon>Glomeraceae</taxon>
        <taxon>Funneliformis</taxon>
    </lineage>
</organism>
<dbReference type="SUPFAM" id="SSF56349">
    <property type="entry name" value="DNA breaking-rejoining enzymes"/>
    <property type="match status" value="1"/>
</dbReference>
<feature type="non-terminal residue" evidence="3">
    <location>
        <position position="1"/>
    </location>
</feature>
<dbReference type="Proteomes" id="UP000789570">
    <property type="component" value="Unassembled WGS sequence"/>
</dbReference>
<dbReference type="EMBL" id="CAJVPQ010003629">
    <property type="protein sequence ID" value="CAG8633417.1"/>
    <property type="molecule type" value="Genomic_DNA"/>
</dbReference>
<feature type="signal peptide" evidence="2">
    <location>
        <begin position="1"/>
        <end position="25"/>
    </location>
</feature>
<reference evidence="3" key="1">
    <citation type="submission" date="2021-06" db="EMBL/GenBank/DDBJ databases">
        <authorList>
            <person name="Kallberg Y."/>
            <person name="Tangrot J."/>
            <person name="Rosling A."/>
        </authorList>
    </citation>
    <scope>NUCLEOTIDE SEQUENCE</scope>
    <source>
        <strain evidence="3">UK204</strain>
    </source>
</reference>
<evidence type="ECO:0000256" key="2">
    <source>
        <dbReference type="SAM" id="SignalP"/>
    </source>
</evidence>
<dbReference type="GO" id="GO:0003677">
    <property type="term" value="F:DNA binding"/>
    <property type="evidence" value="ECO:0007669"/>
    <property type="project" value="InterPro"/>
</dbReference>
<protein>
    <submittedName>
        <fullName evidence="3">4383_t:CDS:1</fullName>
    </submittedName>
</protein>
<dbReference type="Gene3D" id="1.10.443.10">
    <property type="entry name" value="Intergrase catalytic core"/>
    <property type="match status" value="1"/>
</dbReference>
<evidence type="ECO:0000313" key="3">
    <source>
        <dbReference type="EMBL" id="CAG8633417.1"/>
    </source>
</evidence>
<keyword evidence="1" id="KW-0233">DNA recombination</keyword>
<accession>A0A9N9DBY0</accession>
<dbReference type="GO" id="GO:0006310">
    <property type="term" value="P:DNA recombination"/>
    <property type="evidence" value="ECO:0007669"/>
    <property type="project" value="UniProtKB-KW"/>
</dbReference>
<dbReference type="InterPro" id="IPR011010">
    <property type="entry name" value="DNA_brk_join_enz"/>
</dbReference>
<keyword evidence="4" id="KW-1185">Reference proteome</keyword>
<sequence length="181" mass="21138">MTGNTPTGLLYWVFFFNAILLGLRGCEHINLQYNSFSRKNDFYKGFEVILYKSKTNQRGVDNIESQGEKLFIPEIPEIIEMYEKYFTKRPVQASSNFYLKLCNINESTYTGINFDDRKISNHSGRKTLVQILKRLNFSNTECMASSRHKSEQGLARYERPETEMQYNNAMKLAQTFGFKTT</sequence>
<dbReference type="GO" id="GO:0015074">
    <property type="term" value="P:DNA integration"/>
    <property type="evidence" value="ECO:0007669"/>
    <property type="project" value="InterPro"/>
</dbReference>
<keyword evidence="2" id="KW-0732">Signal</keyword>
<proteinExistence type="predicted"/>
<name>A0A9N9DBY0_9GLOM</name>
<gene>
    <name evidence="3" type="ORF">FCALED_LOCUS10188</name>
</gene>
<dbReference type="InterPro" id="IPR013762">
    <property type="entry name" value="Integrase-like_cat_sf"/>
</dbReference>
<evidence type="ECO:0000256" key="1">
    <source>
        <dbReference type="ARBA" id="ARBA00023172"/>
    </source>
</evidence>
<comment type="caution">
    <text evidence="3">The sequence shown here is derived from an EMBL/GenBank/DDBJ whole genome shotgun (WGS) entry which is preliminary data.</text>
</comment>
<dbReference type="OrthoDB" id="2449280at2759"/>
<dbReference type="AlphaFoldDB" id="A0A9N9DBY0"/>